<dbReference type="InterPro" id="IPR006674">
    <property type="entry name" value="HD_domain"/>
</dbReference>
<gene>
    <name evidence="5" type="ORF">SAMN02746091_02218</name>
</gene>
<evidence type="ECO:0000259" key="2">
    <source>
        <dbReference type="PROSITE" id="PS50887"/>
    </source>
</evidence>
<feature type="domain" description="HD-GYP" evidence="4">
    <location>
        <begin position="483"/>
        <end position="677"/>
    </location>
</feature>
<feature type="transmembrane region" description="Helical" evidence="1">
    <location>
        <begin position="7"/>
        <end position="27"/>
    </location>
</feature>
<dbReference type="PROSITE" id="PS51832">
    <property type="entry name" value="HD_GYP"/>
    <property type="match status" value="1"/>
</dbReference>
<accession>A0A1M5AJL9</accession>
<dbReference type="Gene3D" id="1.10.3210.10">
    <property type="entry name" value="Hypothetical protein af1432"/>
    <property type="match status" value="1"/>
</dbReference>
<dbReference type="SUPFAM" id="SSF109604">
    <property type="entry name" value="HD-domain/PDEase-like"/>
    <property type="match status" value="1"/>
</dbReference>
<organism evidence="5 6">
    <name type="scientific">Caloramator proteoclasticus DSM 10124</name>
    <dbReference type="NCBI Taxonomy" id="1121262"/>
    <lineage>
        <taxon>Bacteria</taxon>
        <taxon>Bacillati</taxon>
        <taxon>Bacillota</taxon>
        <taxon>Clostridia</taxon>
        <taxon>Eubacteriales</taxon>
        <taxon>Clostridiaceae</taxon>
        <taxon>Caloramator</taxon>
    </lineage>
</organism>
<dbReference type="Gene3D" id="3.30.70.270">
    <property type="match status" value="1"/>
</dbReference>
<feature type="transmembrane region" description="Helical" evidence="1">
    <location>
        <begin position="212"/>
        <end position="232"/>
    </location>
</feature>
<feature type="transmembrane region" description="Helical" evidence="1">
    <location>
        <begin position="181"/>
        <end position="200"/>
    </location>
</feature>
<dbReference type="CDD" id="cd00077">
    <property type="entry name" value="HDc"/>
    <property type="match status" value="1"/>
</dbReference>
<feature type="transmembrane region" description="Helical" evidence="1">
    <location>
        <begin position="253"/>
        <end position="273"/>
    </location>
</feature>
<dbReference type="SMART" id="SM00267">
    <property type="entry name" value="GGDEF"/>
    <property type="match status" value="1"/>
</dbReference>
<feature type="transmembrane region" description="Helical" evidence="1">
    <location>
        <begin position="33"/>
        <end position="56"/>
    </location>
</feature>
<dbReference type="PANTHER" id="PTHR45228:SF4">
    <property type="entry name" value="LIPOPROTEIN"/>
    <property type="match status" value="1"/>
</dbReference>
<protein>
    <submittedName>
        <fullName evidence="5">Diguanylate cyclase (GGDEF) domain-containing protein/HDIG domain-containing protein</fullName>
    </submittedName>
</protein>
<dbReference type="NCBIfam" id="TIGR00277">
    <property type="entry name" value="HDIG"/>
    <property type="match status" value="1"/>
</dbReference>
<dbReference type="PROSITE" id="PS51831">
    <property type="entry name" value="HD"/>
    <property type="match status" value="1"/>
</dbReference>
<dbReference type="InterPro" id="IPR052020">
    <property type="entry name" value="Cyclic_di-GMP/3'3'-cGAMP_PDE"/>
</dbReference>
<dbReference type="InterPro" id="IPR006675">
    <property type="entry name" value="HDIG_dom"/>
</dbReference>
<reference evidence="6" key="1">
    <citation type="submission" date="2016-11" db="EMBL/GenBank/DDBJ databases">
        <authorList>
            <person name="Varghese N."/>
            <person name="Submissions S."/>
        </authorList>
    </citation>
    <scope>NUCLEOTIDE SEQUENCE [LARGE SCALE GENOMIC DNA]</scope>
    <source>
        <strain evidence="6">DSM 10124</strain>
    </source>
</reference>
<dbReference type="RefSeq" id="WP_073249723.1">
    <property type="nucleotide sequence ID" value="NZ_FQVG01000053.1"/>
</dbReference>
<name>A0A1M5AJL9_9CLOT</name>
<dbReference type="PROSITE" id="PS50887">
    <property type="entry name" value="GGDEF"/>
    <property type="match status" value="1"/>
</dbReference>
<dbReference type="Proteomes" id="UP000184423">
    <property type="component" value="Unassembled WGS sequence"/>
</dbReference>
<feature type="transmembrane region" description="Helical" evidence="1">
    <location>
        <begin position="90"/>
        <end position="108"/>
    </location>
</feature>
<feature type="transmembrane region" description="Helical" evidence="1">
    <location>
        <begin position="63"/>
        <end position="84"/>
    </location>
</feature>
<evidence type="ECO:0000259" key="4">
    <source>
        <dbReference type="PROSITE" id="PS51832"/>
    </source>
</evidence>
<dbReference type="EMBL" id="FQVG01000053">
    <property type="protein sequence ID" value="SHF30510.1"/>
    <property type="molecule type" value="Genomic_DNA"/>
</dbReference>
<dbReference type="Pfam" id="PF00990">
    <property type="entry name" value="GGDEF"/>
    <property type="match status" value="1"/>
</dbReference>
<dbReference type="InterPro" id="IPR037522">
    <property type="entry name" value="HD_GYP_dom"/>
</dbReference>
<dbReference type="SMART" id="SM00471">
    <property type="entry name" value="HDc"/>
    <property type="match status" value="1"/>
</dbReference>
<dbReference type="InterPro" id="IPR043128">
    <property type="entry name" value="Rev_trsase/Diguanyl_cyclase"/>
</dbReference>
<dbReference type="InterPro" id="IPR000160">
    <property type="entry name" value="GGDEF_dom"/>
</dbReference>
<dbReference type="InterPro" id="IPR029787">
    <property type="entry name" value="Nucleotide_cyclase"/>
</dbReference>
<sequence>MTKREVWLGHIIISFMVILAFLISKLYWTNIHFINTINLIETIIYFVAALFCYRAYKKIKISYFLNIMLFLIFSLIGDLIDVYYTSNIYHIFYFIAYVNVFLALDKLYKHFMLFKFNKSVLVDTLIFCYVFIYTILLFFSNNVLKELSFDIVYVLFDVILLFYILMNALKMTSELKIRRHVMYIIASLVFYFVADLVYFVVGSNTNNAYTGFADILYCYTGLSIIFGVYHLLKRGMKDTITSYIKSSLKSKSLEVYFVWLYSILLLIFVISFIKLHNDFNLDLDATGVYVVIFSLMVFRMFSNIKTITENVKWFEYENIYDKLTQFYKREKLPEILNKIKMFRNRVYPISLMLIDIDEMQLYNSKYGIEEGDNRIRTLSALIDRFLGEDSICVRYGGDEFLVIFIRKEEKQVKDRISKLTRYVAEQNKVLKEKIAFTFYNLTLNEQTDIEKALYNVEIKLSQKRIAKKQMVNDLIEEKNREKLEEQQVEVLKSFLKIVQLKDSYTEGHSNRVAEYATLIAREMNLPENQVKTIYTAGLLHDIGKVLVPTEILNKNGPLTQEEWSIMSKHPIYGYEIVSSLNILQDVAPLIRYHHERYDEAKEGFSGYPKEKFGEEIPLGARILAVADSFDAMITDRPYRKGMSMDKAVSIIKAEAGKQFDPKVVEVFINIIEVAMSF</sequence>
<dbReference type="Pfam" id="PF13487">
    <property type="entry name" value="HD_5"/>
    <property type="match status" value="1"/>
</dbReference>
<evidence type="ECO:0000259" key="3">
    <source>
        <dbReference type="PROSITE" id="PS51831"/>
    </source>
</evidence>
<dbReference type="AlphaFoldDB" id="A0A1M5AJL9"/>
<keyword evidence="1" id="KW-1133">Transmembrane helix</keyword>
<evidence type="ECO:0000256" key="1">
    <source>
        <dbReference type="SAM" id="Phobius"/>
    </source>
</evidence>
<dbReference type="SUPFAM" id="SSF55073">
    <property type="entry name" value="Nucleotide cyclase"/>
    <property type="match status" value="1"/>
</dbReference>
<keyword evidence="1" id="KW-0472">Membrane</keyword>
<keyword evidence="1" id="KW-0812">Transmembrane</keyword>
<evidence type="ECO:0000313" key="6">
    <source>
        <dbReference type="Proteomes" id="UP000184423"/>
    </source>
</evidence>
<proteinExistence type="predicted"/>
<feature type="transmembrane region" description="Helical" evidence="1">
    <location>
        <begin position="151"/>
        <end position="169"/>
    </location>
</feature>
<feature type="domain" description="HD" evidence="3">
    <location>
        <begin position="505"/>
        <end position="632"/>
    </location>
</feature>
<dbReference type="InterPro" id="IPR003607">
    <property type="entry name" value="HD/PDEase_dom"/>
</dbReference>
<dbReference type="NCBIfam" id="TIGR00254">
    <property type="entry name" value="GGDEF"/>
    <property type="match status" value="1"/>
</dbReference>
<evidence type="ECO:0000313" key="5">
    <source>
        <dbReference type="EMBL" id="SHF30510.1"/>
    </source>
</evidence>
<feature type="transmembrane region" description="Helical" evidence="1">
    <location>
        <begin position="285"/>
        <end position="302"/>
    </location>
</feature>
<keyword evidence="6" id="KW-1185">Reference proteome</keyword>
<feature type="domain" description="GGDEF" evidence="2">
    <location>
        <begin position="347"/>
        <end position="476"/>
    </location>
</feature>
<feature type="transmembrane region" description="Helical" evidence="1">
    <location>
        <begin position="120"/>
        <end position="139"/>
    </location>
</feature>
<dbReference type="PANTHER" id="PTHR45228">
    <property type="entry name" value="CYCLIC DI-GMP PHOSPHODIESTERASE TM_0186-RELATED"/>
    <property type="match status" value="1"/>
</dbReference>